<accession>A0A1F4Z5F5</accession>
<reference evidence="2 3" key="1">
    <citation type="journal article" date="2016" name="Nat. Commun.">
        <title>Thousands of microbial genomes shed light on interconnected biogeochemical processes in an aquifer system.</title>
        <authorList>
            <person name="Anantharaman K."/>
            <person name="Brown C.T."/>
            <person name="Hug L.A."/>
            <person name="Sharon I."/>
            <person name="Castelle C.J."/>
            <person name="Probst A.J."/>
            <person name="Thomas B.C."/>
            <person name="Singh A."/>
            <person name="Wilkins M.J."/>
            <person name="Karaoz U."/>
            <person name="Brodie E.L."/>
            <person name="Williams K.H."/>
            <person name="Hubbard S.S."/>
            <person name="Banfield J.F."/>
        </authorList>
    </citation>
    <scope>NUCLEOTIDE SEQUENCE [LARGE SCALE GENOMIC DNA]</scope>
</reference>
<dbReference type="Pfam" id="PF18894">
    <property type="entry name" value="PhageMetallopep"/>
    <property type="match status" value="1"/>
</dbReference>
<feature type="domain" description="Putative phage metallopeptidase" evidence="1">
    <location>
        <begin position="2"/>
        <end position="123"/>
    </location>
</feature>
<comment type="caution">
    <text evidence="2">The sequence shown here is derived from an EMBL/GenBank/DDBJ whole genome shotgun (WGS) entry which is preliminary data.</text>
</comment>
<sequence>MNWNPAPDISRRVSFLVRELDFRHVDTQRIACFRSIGSTGRATARIWGLPTIWQQALSTQAHYCLEVISERFDRLNSDGQERVLIHELLHIPRTFSGALVPHRSHRHRTFRHYHDTVESLFKSLSQKSYQ</sequence>
<proteinExistence type="predicted"/>
<protein>
    <recommendedName>
        <fullName evidence="1">Putative phage metallopeptidase domain-containing protein</fullName>
    </recommendedName>
</protein>
<dbReference type="Proteomes" id="UP000176822">
    <property type="component" value="Unassembled WGS sequence"/>
</dbReference>
<dbReference type="InterPro" id="IPR043998">
    <property type="entry name" value="Put_Metallopep"/>
</dbReference>
<evidence type="ECO:0000313" key="3">
    <source>
        <dbReference type="Proteomes" id="UP000176822"/>
    </source>
</evidence>
<evidence type="ECO:0000313" key="2">
    <source>
        <dbReference type="EMBL" id="OGD00664.1"/>
    </source>
</evidence>
<gene>
    <name evidence="2" type="ORF">A2972_01725</name>
</gene>
<organism evidence="2 3">
    <name type="scientific">Candidatus Amesbacteria bacterium RIFCSPLOWO2_01_FULL_47_33</name>
    <dbReference type="NCBI Taxonomy" id="1797258"/>
    <lineage>
        <taxon>Bacteria</taxon>
        <taxon>Candidatus Amesiibacteriota</taxon>
    </lineage>
</organism>
<dbReference type="AlphaFoldDB" id="A0A1F4Z5F5"/>
<name>A0A1F4Z5F5_9BACT</name>
<evidence type="ECO:0000259" key="1">
    <source>
        <dbReference type="Pfam" id="PF18894"/>
    </source>
</evidence>
<dbReference type="EMBL" id="MEXM01000033">
    <property type="protein sequence ID" value="OGD00664.1"/>
    <property type="molecule type" value="Genomic_DNA"/>
</dbReference>